<organism evidence="7 8">
    <name type="scientific">Canariomyces notabilis</name>
    <dbReference type="NCBI Taxonomy" id="2074819"/>
    <lineage>
        <taxon>Eukaryota</taxon>
        <taxon>Fungi</taxon>
        <taxon>Dikarya</taxon>
        <taxon>Ascomycota</taxon>
        <taxon>Pezizomycotina</taxon>
        <taxon>Sordariomycetes</taxon>
        <taxon>Sordariomycetidae</taxon>
        <taxon>Sordariales</taxon>
        <taxon>Chaetomiaceae</taxon>
        <taxon>Canariomyces</taxon>
    </lineage>
</organism>
<feature type="region of interest" description="Disordered" evidence="5">
    <location>
        <begin position="927"/>
        <end position="946"/>
    </location>
</feature>
<sequence length="1012" mass="111295">MARFTPQPDEGYSEDPLTALSASTSNSLKPREDAVTPLGSARLTDEFPAWLVQHVSSLSLSRKTELAMALLSDLPTAVVSQIVEQLKPRLYIDFVRYLPPEVCLKILGYLDPVSLINVARACRAWYDLALDRKLWEQLYYLEGWKAIPTEIEAAERDINKASPLAYGALRRDQSQDDGLAHKKRAIAVSPTLDADMDMVMLDIESSIKEEPVEMDASETSIFGGPRIPPRRTGISQKMGDLHMQSAGSGSSYTGVDKGKGRALSPSPPSSVHIKEEFPRTVLASPRLPRSTLWVWDEPSRMFKINWKYLYTMRRRLESNWERGSYTNFQLPHPDHPEEGHGECIYSLQYNSEYLVSGSRDRTLKVWDLKTRRCLRTLAKHRGSVLCLQFDSDPDEDLIVSGSSDSNVVIWRFSTGKEIQTLKHAHRESVLNVKFDKRILVTCSKDRTIKIFNRKPLRHGDLGYREVDPVPKVLKDYGNSIPMSPGDFPEMPAWTMIGSLEGHGAAVNAVQIQDREVVSASGDRHIKVWDWPTQACSRTIAGHTKGIACVQYDGRRIVSGSSDNEVKIFDRHTGLEVANLRSHSSLVRTVQAGFGDLPYSAEEDLAEAKKVDEEYFKAVESGLIDETERPRPGHRRQGNAGSKRPQDICAYGAKLPPGGGGGKYARIVSGSYDTTIIIWRRDKEGIWKDQHHLKQDEAAVVAMRQGRNQGLMPLYPPVQSAVSRDAATVGAPGGAEPPMATPFPAGPTRLPTAGPTLPPLSTLTAQLSQEEPPRTSVLPPAASLAIFQVIDNALEGGQQAFARAIGAHPAILTHRSYVESCIDRLPNLVMRSQLRQTFSAALIRAQFEQARQRREALRNQDAIASGSSAAAATQDPSQQWTAEPAPAAGTSNPRAGTSAQPASQLTAAQLAAAAAHQAHAHVPHEANLHQVPSPVPGPVPSTPLPTLAQEHHPHISLAPIGVHDAANPARVFKLQYDARRIICCSQRSVIVGWDFCNGDAELEEASRFFAPVD</sequence>
<dbReference type="Proteomes" id="UP001302812">
    <property type="component" value="Unassembled WGS sequence"/>
</dbReference>
<accession>A0AAN6TBX4</accession>
<feature type="compositionally biased region" description="Pro residues" evidence="5">
    <location>
        <begin position="932"/>
        <end position="942"/>
    </location>
</feature>
<feature type="repeat" description="WD" evidence="4">
    <location>
        <begin position="499"/>
        <end position="538"/>
    </location>
</feature>
<feature type="region of interest" description="Disordered" evidence="5">
    <location>
        <begin position="1"/>
        <end position="33"/>
    </location>
</feature>
<evidence type="ECO:0000256" key="1">
    <source>
        <dbReference type="ARBA" id="ARBA00007968"/>
    </source>
</evidence>
<feature type="compositionally biased region" description="Low complexity" evidence="5">
    <location>
        <begin position="861"/>
        <end position="871"/>
    </location>
</feature>
<evidence type="ECO:0000256" key="4">
    <source>
        <dbReference type="PROSITE-ProRule" id="PRU00221"/>
    </source>
</evidence>
<evidence type="ECO:0000256" key="5">
    <source>
        <dbReference type="SAM" id="MobiDB-lite"/>
    </source>
</evidence>
<dbReference type="InterPro" id="IPR019775">
    <property type="entry name" value="WD40_repeat_CS"/>
</dbReference>
<dbReference type="SMART" id="SM00256">
    <property type="entry name" value="FBOX"/>
    <property type="match status" value="1"/>
</dbReference>
<dbReference type="Gene3D" id="1.20.1280.50">
    <property type="match status" value="1"/>
</dbReference>
<comment type="caution">
    <text evidence="7">The sequence shown here is derived from an EMBL/GenBank/DDBJ whole genome shotgun (WGS) entry which is preliminary data.</text>
</comment>
<name>A0AAN6TBX4_9PEZI</name>
<feature type="compositionally biased region" description="Low complexity" evidence="5">
    <location>
        <begin position="896"/>
        <end position="916"/>
    </location>
</feature>
<dbReference type="PROSITE" id="PS50082">
    <property type="entry name" value="WD_REPEATS_2"/>
    <property type="match status" value="4"/>
</dbReference>
<dbReference type="RefSeq" id="XP_064669114.1">
    <property type="nucleotide sequence ID" value="XM_064815343.1"/>
</dbReference>
<reference evidence="7" key="1">
    <citation type="journal article" date="2023" name="Mol. Phylogenet. Evol.">
        <title>Genome-scale phylogeny and comparative genomics of the fungal order Sordariales.</title>
        <authorList>
            <person name="Hensen N."/>
            <person name="Bonometti L."/>
            <person name="Westerberg I."/>
            <person name="Brannstrom I.O."/>
            <person name="Guillou S."/>
            <person name="Cros-Aarteil S."/>
            <person name="Calhoun S."/>
            <person name="Haridas S."/>
            <person name="Kuo A."/>
            <person name="Mondo S."/>
            <person name="Pangilinan J."/>
            <person name="Riley R."/>
            <person name="LaButti K."/>
            <person name="Andreopoulos B."/>
            <person name="Lipzen A."/>
            <person name="Chen C."/>
            <person name="Yan M."/>
            <person name="Daum C."/>
            <person name="Ng V."/>
            <person name="Clum A."/>
            <person name="Steindorff A."/>
            <person name="Ohm R.A."/>
            <person name="Martin F."/>
            <person name="Silar P."/>
            <person name="Natvig D.O."/>
            <person name="Lalanne C."/>
            <person name="Gautier V."/>
            <person name="Ament-Velasquez S.L."/>
            <person name="Kruys A."/>
            <person name="Hutchinson M.I."/>
            <person name="Powell A.J."/>
            <person name="Barry K."/>
            <person name="Miller A.N."/>
            <person name="Grigoriev I.V."/>
            <person name="Debuchy R."/>
            <person name="Gladieux P."/>
            <person name="Hiltunen Thoren M."/>
            <person name="Johannesson H."/>
        </authorList>
    </citation>
    <scope>NUCLEOTIDE SEQUENCE</scope>
    <source>
        <strain evidence="7">CBS 508.74</strain>
    </source>
</reference>
<feature type="repeat" description="WD" evidence="4">
    <location>
        <begin position="377"/>
        <end position="420"/>
    </location>
</feature>
<proteinExistence type="inferred from homology"/>
<evidence type="ECO:0000256" key="3">
    <source>
        <dbReference type="ARBA" id="ARBA00022737"/>
    </source>
</evidence>
<dbReference type="Pfam" id="PF12937">
    <property type="entry name" value="F-box-like"/>
    <property type="match status" value="1"/>
</dbReference>
<dbReference type="PROSITE" id="PS00678">
    <property type="entry name" value="WD_REPEATS_1"/>
    <property type="match status" value="1"/>
</dbReference>
<dbReference type="Gene3D" id="2.130.10.10">
    <property type="entry name" value="YVTN repeat-like/Quinoprotein amine dehydrogenase"/>
    <property type="match status" value="2"/>
</dbReference>
<evidence type="ECO:0000313" key="8">
    <source>
        <dbReference type="Proteomes" id="UP001302812"/>
    </source>
</evidence>
<feature type="region of interest" description="Disordered" evidence="5">
    <location>
        <begin position="857"/>
        <end position="920"/>
    </location>
</feature>
<dbReference type="SUPFAM" id="SSF50978">
    <property type="entry name" value="WD40 repeat-like"/>
    <property type="match status" value="1"/>
</dbReference>
<dbReference type="PRINTS" id="PR00320">
    <property type="entry name" value="GPROTEINBRPT"/>
</dbReference>
<dbReference type="InterPro" id="IPR050995">
    <property type="entry name" value="WD-F-box_domain-protein"/>
</dbReference>
<dbReference type="PROSITE" id="PS50181">
    <property type="entry name" value="FBOX"/>
    <property type="match status" value="1"/>
</dbReference>
<dbReference type="PANTHER" id="PTHR14604">
    <property type="entry name" value="WD40 REPEAT PF20"/>
    <property type="match status" value="1"/>
</dbReference>
<comment type="similarity">
    <text evidence="1">Belongs to the WD repeat MET30/SCONB/SCON-2 family.</text>
</comment>
<dbReference type="Pfam" id="PF00400">
    <property type="entry name" value="WD40"/>
    <property type="match status" value="5"/>
</dbReference>
<dbReference type="InterPro" id="IPR001810">
    <property type="entry name" value="F-box_dom"/>
</dbReference>
<dbReference type="SMART" id="SM00320">
    <property type="entry name" value="WD40"/>
    <property type="match status" value="6"/>
</dbReference>
<evidence type="ECO:0000313" key="7">
    <source>
        <dbReference type="EMBL" id="KAK4111544.1"/>
    </source>
</evidence>
<dbReference type="AlphaFoldDB" id="A0AAN6TBX4"/>
<feature type="region of interest" description="Disordered" evidence="5">
    <location>
        <begin position="724"/>
        <end position="759"/>
    </location>
</feature>
<protein>
    <submittedName>
        <fullName evidence="7">WD40 repeat-like protein</fullName>
    </submittedName>
</protein>
<dbReference type="CDD" id="cd09917">
    <property type="entry name" value="F-box_SF"/>
    <property type="match status" value="1"/>
</dbReference>
<feature type="domain" description="F-box" evidence="6">
    <location>
        <begin position="92"/>
        <end position="138"/>
    </location>
</feature>
<feature type="repeat" description="WD" evidence="4">
    <location>
        <begin position="539"/>
        <end position="578"/>
    </location>
</feature>
<gene>
    <name evidence="7" type="ORF">N656DRAFT_780250</name>
</gene>
<keyword evidence="8" id="KW-1185">Reference proteome</keyword>
<dbReference type="SUPFAM" id="SSF81383">
    <property type="entry name" value="F-box domain"/>
    <property type="match status" value="1"/>
</dbReference>
<evidence type="ECO:0000256" key="2">
    <source>
        <dbReference type="ARBA" id="ARBA00022574"/>
    </source>
</evidence>
<keyword evidence="3" id="KW-0677">Repeat</keyword>
<dbReference type="InterPro" id="IPR020472">
    <property type="entry name" value="WD40_PAC1"/>
</dbReference>
<dbReference type="InterPro" id="IPR001680">
    <property type="entry name" value="WD40_rpt"/>
</dbReference>
<dbReference type="PANTHER" id="PTHR14604:SF4">
    <property type="entry name" value="F-BOX DOMAIN-CONTAINING PROTEIN"/>
    <property type="match status" value="1"/>
</dbReference>
<feature type="region of interest" description="Disordered" evidence="5">
    <location>
        <begin position="214"/>
        <end position="271"/>
    </location>
</feature>
<dbReference type="InterPro" id="IPR036322">
    <property type="entry name" value="WD40_repeat_dom_sf"/>
</dbReference>
<dbReference type="GeneID" id="89939468"/>
<dbReference type="InterPro" id="IPR036047">
    <property type="entry name" value="F-box-like_dom_sf"/>
</dbReference>
<evidence type="ECO:0000259" key="6">
    <source>
        <dbReference type="PROSITE" id="PS50181"/>
    </source>
</evidence>
<feature type="region of interest" description="Disordered" evidence="5">
    <location>
        <begin position="621"/>
        <end position="646"/>
    </location>
</feature>
<dbReference type="InterPro" id="IPR015943">
    <property type="entry name" value="WD40/YVTN_repeat-like_dom_sf"/>
</dbReference>
<feature type="compositionally biased region" description="Low complexity" evidence="5">
    <location>
        <begin position="17"/>
        <end position="28"/>
    </location>
</feature>
<dbReference type="PROSITE" id="PS50294">
    <property type="entry name" value="WD_REPEATS_REGION"/>
    <property type="match status" value="3"/>
</dbReference>
<dbReference type="CDD" id="cd00200">
    <property type="entry name" value="WD40"/>
    <property type="match status" value="1"/>
</dbReference>
<dbReference type="EMBL" id="MU853345">
    <property type="protein sequence ID" value="KAK4111544.1"/>
    <property type="molecule type" value="Genomic_DNA"/>
</dbReference>
<reference evidence="7" key="2">
    <citation type="submission" date="2023-05" db="EMBL/GenBank/DDBJ databases">
        <authorList>
            <consortium name="Lawrence Berkeley National Laboratory"/>
            <person name="Steindorff A."/>
            <person name="Hensen N."/>
            <person name="Bonometti L."/>
            <person name="Westerberg I."/>
            <person name="Brannstrom I.O."/>
            <person name="Guillou S."/>
            <person name="Cros-Aarteil S."/>
            <person name="Calhoun S."/>
            <person name="Haridas S."/>
            <person name="Kuo A."/>
            <person name="Mondo S."/>
            <person name="Pangilinan J."/>
            <person name="Riley R."/>
            <person name="Labutti K."/>
            <person name="Andreopoulos B."/>
            <person name="Lipzen A."/>
            <person name="Chen C."/>
            <person name="Yanf M."/>
            <person name="Daum C."/>
            <person name="Ng V."/>
            <person name="Clum A."/>
            <person name="Ohm R."/>
            <person name="Martin F."/>
            <person name="Silar P."/>
            <person name="Natvig D."/>
            <person name="Lalanne C."/>
            <person name="Gautier V."/>
            <person name="Ament-Velasquez S.L."/>
            <person name="Kruys A."/>
            <person name="Hutchinson M.I."/>
            <person name="Powell A.J."/>
            <person name="Barry K."/>
            <person name="Miller A.N."/>
            <person name="Grigoriev I.V."/>
            <person name="Debuchy R."/>
            <person name="Gladieux P."/>
            <person name="Thoren M.H."/>
            <person name="Johannesson H."/>
        </authorList>
    </citation>
    <scope>NUCLEOTIDE SEQUENCE</scope>
    <source>
        <strain evidence="7">CBS 508.74</strain>
    </source>
</reference>
<feature type="repeat" description="WD" evidence="4">
    <location>
        <begin position="337"/>
        <end position="376"/>
    </location>
</feature>
<keyword evidence="2 4" id="KW-0853">WD repeat</keyword>